<accession>A0A1R1PU37</accession>
<keyword evidence="6 14" id="KW-0808">Transferase</keyword>
<dbReference type="AlphaFoldDB" id="A0A1R1PU37"/>
<evidence type="ECO:0000256" key="10">
    <source>
        <dbReference type="ARBA" id="ARBA00022989"/>
    </source>
</evidence>
<sequence length="776" mass="89626">MASGDEKAAIRQRKSPERQTIEKKKEVLEKKVDDDKVKVQTVARGWASLYAFAGILILSFVVRLWGIWSPKEVVFDEVHFGKFASYYLRREYYFDVHPPLAKMLLAIPGKLVGYDGTYLFDKIGQNYIENGAPYFLMRVFVAMFGATIPGVVYLIMAESGYSLIISTLTAFMAVFDNALVLHSRLVLLDSIMIFFMVWAVYFYIKFFKQRYQPFTTTWYGYMIATGVMMGCAISSKMVGLFTISSIGVAVLYDLWRLIDIRRNLKVEEFAKHFVARVGGFIVVPITIYLAIFYAHLAILTNSGPGDDYHTKEFQMQLKGSKMLDTYTPVYYGDAISFKHVGTKVFLNSRDSKYPQKYADGRVGSAGNQVTGHKEENDESYWIVLPAERNEDFDSYLEKRKNDENYKLTPEEMDKYALRNLYEVRLMHKKTQRVMRTHDVASPLTTTNMEFTTVEENDEKAFPDTIFILRIDRPKNENGVPDQLRTQNKSLRLTSKSQKVSMSTFNKKLPDWGSYDQEINGKKDIDGEGTLWTVNNVFGRKVEESPEARKAVPRMGFMTKFFELQTAMIDSNSKLTAPHIYQSYPGSWPLFKRGVSFWTKSEGKRQIYFVANVFGWYAIVASVVAFILIYITTAAFRYRRNTPITSYVTDRHLFRSGIFMEVLYLMHYIPFFLMGRALFIHHYLPSVVFGYMVMGAVLQFAVIRDYKRYALNDTFKASPETRYIPSDIKCRVLLGSVAVLQVLSFIYWSPFVYGCEMTKESIISRKWGSKWDFSFAK</sequence>
<feature type="transmembrane region" description="Helical" evidence="14">
    <location>
        <begin position="135"/>
        <end position="155"/>
    </location>
</feature>
<evidence type="ECO:0000259" key="15">
    <source>
        <dbReference type="PROSITE" id="PS50919"/>
    </source>
</evidence>
<evidence type="ECO:0000256" key="5">
    <source>
        <dbReference type="ARBA" id="ARBA00022676"/>
    </source>
</evidence>
<name>A0A1R1PU37_ZANCU</name>
<dbReference type="InterPro" id="IPR027005">
    <property type="entry name" value="PMT-like"/>
</dbReference>
<evidence type="ECO:0000256" key="8">
    <source>
        <dbReference type="ARBA" id="ARBA00022737"/>
    </source>
</evidence>
<keyword evidence="10 14" id="KW-1133">Transmembrane helix</keyword>
<comment type="subcellular location">
    <subcellularLocation>
        <location evidence="1 14">Endoplasmic reticulum membrane</location>
        <topology evidence="1 14">Multi-pass membrane protein</topology>
    </subcellularLocation>
</comment>
<dbReference type="Gene3D" id="2.80.10.50">
    <property type="match status" value="1"/>
</dbReference>
<dbReference type="OrthoDB" id="292747at2759"/>
<keyword evidence="9 14" id="KW-0256">Endoplasmic reticulum</keyword>
<comment type="similarity">
    <text evidence="3 14">Belongs to the glycosyltransferase 39 family.</text>
</comment>
<comment type="catalytic activity">
    <reaction evidence="12 14">
        <text>a di-trans,poly-cis-dolichyl beta-D-mannosyl phosphate + L-threonyl-[protein] = 3-O-(alpha-D-mannosyl)-L-threonyl-[protein] + a di-trans,poly-cis-dolichyl phosphate + H(+)</text>
        <dbReference type="Rhea" id="RHEA:53396"/>
        <dbReference type="Rhea" id="RHEA-COMP:11060"/>
        <dbReference type="Rhea" id="RHEA-COMP:13547"/>
        <dbReference type="Rhea" id="RHEA-COMP:19498"/>
        <dbReference type="Rhea" id="RHEA-COMP:19501"/>
        <dbReference type="ChEBI" id="CHEBI:15378"/>
        <dbReference type="ChEBI" id="CHEBI:30013"/>
        <dbReference type="ChEBI" id="CHEBI:57683"/>
        <dbReference type="ChEBI" id="CHEBI:58211"/>
        <dbReference type="ChEBI" id="CHEBI:137323"/>
        <dbReference type="EC" id="2.4.1.109"/>
    </reaction>
</comment>
<evidence type="ECO:0000313" key="16">
    <source>
        <dbReference type="EMBL" id="OMH84429.1"/>
    </source>
</evidence>
<evidence type="ECO:0000256" key="12">
    <source>
        <dbReference type="ARBA" id="ARBA00045085"/>
    </source>
</evidence>
<feature type="domain" description="MIR" evidence="15">
    <location>
        <begin position="326"/>
        <end position="386"/>
    </location>
</feature>
<dbReference type="Pfam" id="PF02366">
    <property type="entry name" value="PMT"/>
    <property type="match status" value="1"/>
</dbReference>
<evidence type="ECO:0000256" key="7">
    <source>
        <dbReference type="ARBA" id="ARBA00022692"/>
    </source>
</evidence>
<dbReference type="SUPFAM" id="SSF82109">
    <property type="entry name" value="MIR domain"/>
    <property type="match status" value="1"/>
</dbReference>
<dbReference type="InterPro" id="IPR016093">
    <property type="entry name" value="MIR_motif"/>
</dbReference>
<evidence type="ECO:0000256" key="6">
    <source>
        <dbReference type="ARBA" id="ARBA00022679"/>
    </source>
</evidence>
<dbReference type="InterPro" id="IPR032421">
    <property type="entry name" value="PMT_4TMC"/>
</dbReference>
<feature type="transmembrane region" description="Helical" evidence="14">
    <location>
        <begin position="731"/>
        <end position="752"/>
    </location>
</feature>
<evidence type="ECO:0000256" key="11">
    <source>
        <dbReference type="ARBA" id="ARBA00023136"/>
    </source>
</evidence>
<protein>
    <recommendedName>
        <fullName evidence="4 14">Dolichyl-phosphate-mannose--protein mannosyltransferase</fullName>
        <ecNumber evidence="4 14">2.4.1.109</ecNumber>
    </recommendedName>
</protein>
<feature type="transmembrane region" description="Helical" evidence="14">
    <location>
        <begin position="613"/>
        <end position="635"/>
    </location>
</feature>
<feature type="transmembrane region" description="Helical" evidence="14">
    <location>
        <begin position="273"/>
        <end position="294"/>
    </location>
</feature>
<evidence type="ECO:0000256" key="2">
    <source>
        <dbReference type="ARBA" id="ARBA00004922"/>
    </source>
</evidence>
<dbReference type="Pfam" id="PF16192">
    <property type="entry name" value="PMT_4TMC"/>
    <property type="match status" value="1"/>
</dbReference>
<keyword evidence="17" id="KW-1185">Reference proteome</keyword>
<evidence type="ECO:0000313" key="17">
    <source>
        <dbReference type="Proteomes" id="UP000188320"/>
    </source>
</evidence>
<comment type="catalytic activity">
    <reaction evidence="13 14">
        <text>a di-trans,poly-cis-dolichyl beta-D-mannosyl phosphate + L-seryl-[protein] = 3-O-(alpha-D-mannosyl)-L-seryl-[protein] + a di-trans,poly-cis-dolichyl phosphate + H(+)</text>
        <dbReference type="Rhea" id="RHEA:17377"/>
        <dbReference type="Rhea" id="RHEA-COMP:9863"/>
        <dbReference type="Rhea" id="RHEA-COMP:13546"/>
        <dbReference type="Rhea" id="RHEA-COMP:19498"/>
        <dbReference type="Rhea" id="RHEA-COMP:19501"/>
        <dbReference type="ChEBI" id="CHEBI:15378"/>
        <dbReference type="ChEBI" id="CHEBI:29999"/>
        <dbReference type="ChEBI" id="CHEBI:57683"/>
        <dbReference type="ChEBI" id="CHEBI:58211"/>
        <dbReference type="ChEBI" id="CHEBI:137321"/>
        <dbReference type="EC" id="2.4.1.109"/>
    </reaction>
</comment>
<evidence type="ECO:0000256" key="4">
    <source>
        <dbReference type="ARBA" id="ARBA00012839"/>
    </source>
</evidence>
<dbReference type="UniPathway" id="UPA00378"/>
<dbReference type="InterPro" id="IPR003342">
    <property type="entry name" value="ArnT-like_N"/>
</dbReference>
<evidence type="ECO:0000256" key="9">
    <source>
        <dbReference type="ARBA" id="ARBA00022824"/>
    </source>
</evidence>
<comment type="pathway">
    <text evidence="2 14">Protein modification; protein glycosylation.</text>
</comment>
<dbReference type="PANTHER" id="PTHR10050">
    <property type="entry name" value="DOLICHYL-PHOSPHATE-MANNOSE--PROTEIN MANNOSYLTRANSFERASE"/>
    <property type="match status" value="1"/>
</dbReference>
<dbReference type="Proteomes" id="UP000188320">
    <property type="component" value="Unassembled WGS sequence"/>
</dbReference>
<dbReference type="SMART" id="SM00472">
    <property type="entry name" value="MIR"/>
    <property type="match status" value="3"/>
</dbReference>
<feature type="transmembrane region" description="Helical" evidence="14">
    <location>
        <begin position="656"/>
        <end position="676"/>
    </location>
</feature>
<feature type="transmembrane region" description="Helical" evidence="14">
    <location>
        <begin position="46"/>
        <end position="65"/>
    </location>
</feature>
<reference evidence="17" key="1">
    <citation type="submission" date="2017-01" db="EMBL/GenBank/DDBJ databases">
        <authorList>
            <person name="Wang Y."/>
            <person name="White M."/>
            <person name="Kvist S."/>
            <person name="Moncalvo J.-M."/>
        </authorList>
    </citation>
    <scope>NUCLEOTIDE SEQUENCE [LARGE SCALE GENOMIC DNA]</scope>
    <source>
        <strain evidence="17">COL-18-3</strain>
    </source>
</reference>
<proteinExistence type="inferred from homology"/>
<organism evidence="16 17">
    <name type="scientific">Zancudomyces culisetae</name>
    <name type="common">Gut fungus</name>
    <name type="synonym">Smittium culisetae</name>
    <dbReference type="NCBI Taxonomy" id="1213189"/>
    <lineage>
        <taxon>Eukaryota</taxon>
        <taxon>Fungi</taxon>
        <taxon>Fungi incertae sedis</taxon>
        <taxon>Zoopagomycota</taxon>
        <taxon>Kickxellomycotina</taxon>
        <taxon>Harpellomycetes</taxon>
        <taxon>Harpellales</taxon>
        <taxon>Legeriomycetaceae</taxon>
        <taxon>Zancudomyces</taxon>
    </lineage>
</organism>
<evidence type="ECO:0000256" key="3">
    <source>
        <dbReference type="ARBA" id="ARBA00007222"/>
    </source>
</evidence>
<evidence type="ECO:0000256" key="14">
    <source>
        <dbReference type="RuleBase" id="RU367007"/>
    </source>
</evidence>
<keyword evidence="11 14" id="KW-0472">Membrane</keyword>
<dbReference type="InterPro" id="IPR036300">
    <property type="entry name" value="MIR_dom_sf"/>
</dbReference>
<feature type="transmembrane region" description="Helical" evidence="14">
    <location>
        <begin position="186"/>
        <end position="204"/>
    </location>
</feature>
<keyword evidence="7 14" id="KW-0812">Transmembrane</keyword>
<keyword evidence="8" id="KW-0677">Repeat</keyword>
<dbReference type="GO" id="GO:0004169">
    <property type="term" value="F:dolichyl-phosphate-mannose-protein mannosyltransferase activity"/>
    <property type="evidence" value="ECO:0007669"/>
    <property type="project" value="UniProtKB-UniRule"/>
</dbReference>
<feature type="transmembrane region" description="Helical" evidence="14">
    <location>
        <begin position="161"/>
        <end position="179"/>
    </location>
</feature>
<comment type="function">
    <text evidence="14">Transfers mannose from Dol-P-mannose to Ser or Thr residues on proteins.</text>
</comment>
<dbReference type="EMBL" id="LSSK01000197">
    <property type="protein sequence ID" value="OMH84429.1"/>
    <property type="molecule type" value="Genomic_DNA"/>
</dbReference>
<keyword evidence="5 14" id="KW-0328">Glycosyltransferase</keyword>
<comment type="caution">
    <text evidence="16">The sequence shown here is derived from an EMBL/GenBank/DDBJ whole genome shotgun (WGS) entry which is preliminary data.</text>
</comment>
<evidence type="ECO:0000256" key="13">
    <source>
        <dbReference type="ARBA" id="ARBA00045102"/>
    </source>
</evidence>
<feature type="transmembrane region" description="Helical" evidence="14">
    <location>
        <begin position="682"/>
        <end position="702"/>
    </location>
</feature>
<feature type="transmembrane region" description="Helical" evidence="14">
    <location>
        <begin position="219"/>
        <end position="252"/>
    </location>
</feature>
<dbReference type="PANTHER" id="PTHR10050:SF51">
    <property type="entry name" value="PROTEIN O-MANNOSYL-TRANSFERASE 1"/>
    <property type="match status" value="1"/>
</dbReference>
<evidence type="ECO:0000256" key="1">
    <source>
        <dbReference type="ARBA" id="ARBA00004477"/>
    </source>
</evidence>
<dbReference type="EC" id="2.4.1.109" evidence="4 14"/>
<dbReference type="PROSITE" id="PS50919">
    <property type="entry name" value="MIR"/>
    <property type="match status" value="1"/>
</dbReference>
<gene>
    <name evidence="16" type="ORF">AX774_g2044</name>
</gene>
<dbReference type="GO" id="GO:0005789">
    <property type="term" value="C:endoplasmic reticulum membrane"/>
    <property type="evidence" value="ECO:0007669"/>
    <property type="project" value="UniProtKB-SubCell"/>
</dbReference>